<gene>
    <name evidence="1" type="ORF">SADFL11_00012040</name>
</gene>
<comment type="caution">
    <text evidence="1">The sequence shown here is derived from an EMBL/GenBank/DDBJ whole genome shotgun (WGS) entry which is preliminary data.</text>
</comment>
<name>A0A5E8UX78_ROSAD</name>
<reference evidence="1 2" key="1">
    <citation type="submission" date="2008-01" db="EMBL/GenBank/DDBJ databases">
        <authorList>
            <person name="Wagner-Dobler I."/>
            <person name="Ferriera S."/>
            <person name="Johnson J."/>
            <person name="Kravitz S."/>
            <person name="Beeson K."/>
            <person name="Sutton G."/>
            <person name="Rogers Y.-H."/>
            <person name="Friedman R."/>
            <person name="Frazier M."/>
            <person name="Venter J.C."/>
        </authorList>
    </citation>
    <scope>NUCLEOTIDE SEQUENCE [LARGE SCALE GENOMIC DNA]</scope>
    <source>
        <strain evidence="2">DSM 17067 / NCIMB 14079 / DFL-11</strain>
    </source>
</reference>
<dbReference type="AlphaFoldDB" id="A0A5E8UX78"/>
<accession>A0A5E8UX78</accession>
<evidence type="ECO:0000313" key="1">
    <source>
        <dbReference type="EMBL" id="RMX61775.1"/>
    </source>
</evidence>
<proteinExistence type="predicted"/>
<dbReference type="Proteomes" id="UP000004703">
    <property type="component" value="Chromosome"/>
</dbReference>
<organism evidence="1 2">
    <name type="scientific">Roseibium alexandrii (strain DSM 17067 / NCIMB 14079 / DFL-11)</name>
    <name type="common">Labrenzia alexandrii</name>
    <dbReference type="NCBI Taxonomy" id="244592"/>
    <lineage>
        <taxon>Bacteria</taxon>
        <taxon>Pseudomonadati</taxon>
        <taxon>Pseudomonadota</taxon>
        <taxon>Alphaproteobacteria</taxon>
        <taxon>Hyphomicrobiales</taxon>
        <taxon>Stappiaceae</taxon>
        <taxon>Roseibium</taxon>
    </lineage>
</organism>
<dbReference type="EMBL" id="ACCU02000004">
    <property type="protein sequence ID" value="RMX61775.1"/>
    <property type="molecule type" value="Genomic_DNA"/>
</dbReference>
<reference evidence="1 2" key="2">
    <citation type="submission" date="2013-04" db="EMBL/GenBank/DDBJ databases">
        <authorList>
            <person name="Fiebig A."/>
            <person name="Pradella S."/>
            <person name="Wagner-Doebler I."/>
        </authorList>
    </citation>
    <scope>NUCLEOTIDE SEQUENCE [LARGE SCALE GENOMIC DNA]</scope>
    <source>
        <strain evidence="2">DSM 17067 / NCIMB 14079 / DFL-11</strain>
    </source>
</reference>
<sequence length="56" mass="6252">MRSSLAPAFRMGRRGFSQVRKTQEIPIIAYPSQSAAESRTHSIAELRFSRRSLSGA</sequence>
<evidence type="ECO:0000313" key="2">
    <source>
        <dbReference type="Proteomes" id="UP000004703"/>
    </source>
</evidence>
<protein>
    <submittedName>
        <fullName evidence="1">Uncharacterized protein</fullName>
    </submittedName>
</protein>